<dbReference type="AlphaFoldDB" id="A0A1E3W199"/>
<sequence>MKQMLSDMTVAQLVERFMAMALDQDDALLDGRHAKYNRLYDQMVTLETELRLRAGDQREGLLPLLLHPNAQVRLKAAIATLTVAPERSAKGPSEHLLYCKARLFLR</sequence>
<dbReference type="InterPro" id="IPR016024">
    <property type="entry name" value="ARM-type_fold"/>
</dbReference>
<gene>
    <name evidence="2" type="ORF">AUC69_08065</name>
</gene>
<accession>A0A1E3W199</accession>
<dbReference type="Pfam" id="PF09450">
    <property type="entry name" value="DUF2019"/>
    <property type="match status" value="1"/>
</dbReference>
<dbReference type="STRING" id="1774969.AUC69_08065"/>
<proteinExistence type="predicted"/>
<feature type="domain" description="DUF2019" evidence="1">
    <location>
        <begin position="12"/>
        <end position="87"/>
    </location>
</feature>
<dbReference type="EMBL" id="LPWF01000016">
    <property type="protein sequence ID" value="ODR99585.1"/>
    <property type="molecule type" value="Genomic_DNA"/>
</dbReference>
<reference evidence="2 3" key="1">
    <citation type="journal article" date="2016" name="Environ. Microbiol.">
        <title>New Methyloceanibacter diversity from North Sea sediments includes methanotroph containing solely the soluble methane monooxygenase.</title>
        <authorList>
            <person name="Vekeman B."/>
            <person name="Kerckhof F.M."/>
            <person name="Cremers G."/>
            <person name="de Vos P."/>
            <person name="Vandamme P."/>
            <person name="Boon N."/>
            <person name="Op den Camp H.J."/>
            <person name="Heylen K."/>
        </authorList>
    </citation>
    <scope>NUCLEOTIDE SEQUENCE [LARGE SCALE GENOMIC DNA]</scope>
    <source>
        <strain evidence="2 3">R-67175</strain>
    </source>
</reference>
<organism evidence="2 3">
    <name type="scientific">Methyloceanibacter superfactus</name>
    <dbReference type="NCBI Taxonomy" id="1774969"/>
    <lineage>
        <taxon>Bacteria</taxon>
        <taxon>Pseudomonadati</taxon>
        <taxon>Pseudomonadota</taxon>
        <taxon>Alphaproteobacteria</taxon>
        <taxon>Hyphomicrobiales</taxon>
        <taxon>Hyphomicrobiaceae</taxon>
        <taxon>Methyloceanibacter</taxon>
    </lineage>
</organism>
<name>A0A1E3W199_9HYPH</name>
<dbReference type="RefSeq" id="WP_069441133.1">
    <property type="nucleotide sequence ID" value="NZ_LPWF01000016.1"/>
</dbReference>
<evidence type="ECO:0000313" key="2">
    <source>
        <dbReference type="EMBL" id="ODR99585.1"/>
    </source>
</evidence>
<comment type="caution">
    <text evidence="2">The sequence shown here is derived from an EMBL/GenBank/DDBJ whole genome shotgun (WGS) entry which is preliminary data.</text>
</comment>
<dbReference type="OrthoDB" id="7963325at2"/>
<evidence type="ECO:0000313" key="3">
    <source>
        <dbReference type="Proteomes" id="UP000094472"/>
    </source>
</evidence>
<dbReference type="InterPro" id="IPR042236">
    <property type="entry name" value="PI3K_accessory_sf"/>
</dbReference>
<evidence type="ECO:0000259" key="1">
    <source>
        <dbReference type="Pfam" id="PF09450"/>
    </source>
</evidence>
<dbReference type="Gene3D" id="1.25.40.70">
    <property type="entry name" value="Phosphatidylinositol 3-kinase, accessory domain (PIK)"/>
    <property type="match status" value="1"/>
</dbReference>
<protein>
    <recommendedName>
        <fullName evidence="1">DUF2019 domain-containing protein</fullName>
    </recommendedName>
</protein>
<dbReference type="InterPro" id="IPR018568">
    <property type="entry name" value="DUF2019"/>
</dbReference>
<dbReference type="Proteomes" id="UP000094472">
    <property type="component" value="Unassembled WGS sequence"/>
</dbReference>
<keyword evidence="3" id="KW-1185">Reference proteome</keyword>
<dbReference type="SUPFAM" id="SSF48371">
    <property type="entry name" value="ARM repeat"/>
    <property type="match status" value="1"/>
</dbReference>